<feature type="region of interest" description="Disordered" evidence="1">
    <location>
        <begin position="1"/>
        <end position="130"/>
    </location>
</feature>
<evidence type="ECO:0000313" key="3">
    <source>
        <dbReference type="RefSeq" id="XP_012939862.2"/>
    </source>
</evidence>
<dbReference type="GeneID" id="101850573"/>
<organism evidence="2 3">
    <name type="scientific">Aplysia californica</name>
    <name type="common">California sea hare</name>
    <dbReference type="NCBI Taxonomy" id="6500"/>
    <lineage>
        <taxon>Eukaryota</taxon>
        <taxon>Metazoa</taxon>
        <taxon>Spiralia</taxon>
        <taxon>Lophotrochozoa</taxon>
        <taxon>Mollusca</taxon>
        <taxon>Gastropoda</taxon>
        <taxon>Heterobranchia</taxon>
        <taxon>Euthyneura</taxon>
        <taxon>Tectipleura</taxon>
        <taxon>Aplysiida</taxon>
        <taxon>Aplysioidea</taxon>
        <taxon>Aplysiidae</taxon>
        <taxon>Aplysia</taxon>
    </lineage>
</organism>
<dbReference type="RefSeq" id="XP_012939862.2">
    <property type="nucleotide sequence ID" value="XM_013084408.2"/>
</dbReference>
<evidence type="ECO:0000256" key="1">
    <source>
        <dbReference type="SAM" id="MobiDB-lite"/>
    </source>
</evidence>
<gene>
    <name evidence="3" type="primary">LOC101850573</name>
</gene>
<proteinExistence type="predicted"/>
<dbReference type="Proteomes" id="UP000694888">
    <property type="component" value="Unplaced"/>
</dbReference>
<feature type="region of interest" description="Disordered" evidence="1">
    <location>
        <begin position="594"/>
        <end position="617"/>
    </location>
</feature>
<protein>
    <submittedName>
        <fullName evidence="3">Uncharacterized protein LOC101850573</fullName>
    </submittedName>
</protein>
<keyword evidence="2" id="KW-1185">Reference proteome</keyword>
<evidence type="ECO:0000313" key="2">
    <source>
        <dbReference type="Proteomes" id="UP000694888"/>
    </source>
</evidence>
<feature type="compositionally biased region" description="Basic and acidic residues" evidence="1">
    <location>
        <begin position="18"/>
        <end position="29"/>
    </location>
</feature>
<reference evidence="3" key="1">
    <citation type="submission" date="2025-08" db="UniProtKB">
        <authorList>
            <consortium name="RefSeq"/>
        </authorList>
    </citation>
    <scope>IDENTIFICATION</scope>
</reference>
<name>A0ABM1A347_APLCA</name>
<accession>A0ABM1A347</accession>
<sequence>MSVKNEGNLFDTELCASRQKDPQLTSERELSDDEQLAPAQLSVQKTTEGELFDNEPFTLAQRSPKITSEEGLFDDESLSVPARHSPKERSDGDLFDDEQSIPAQHSPKETSDGELFDDEQSIPTQHSLKETCEGKVFDDKHFTIAQQSPKEPNAVESVDHEKCAQCSPKRVNDGEFLKFDNEKYAPQPQLPQQKIIQREFFENEQLVLPLLSKKISANDHGQYRAQLSQKEISHETFEFKEEVSSPYFSTLSVENVTLSNVLAQHSAEKVVPAETLSRNEPQETDYSDVSGFERNLSASGALLTFPSPTNSPSQKVLLQPSVENTPISVISSPLCSVEKVPDKRKNNSQVSSPVESEYKKLKLFTEEDYQVMGLVSTPPVGNGLKEEPVRSQSTGYNCENEKLECVEVYQSPEIVQSNDGDISESDPITPDSIVKTISREFSKFHAPETEIARHQDLIEMKQYESERRSPSDEDAIVVTSKDDGTTERMISQGNDTGIEIQVRHNCQREGTFKLSQMFDSNPKNTGHDAQEPVVDHPDYIGLVQKEKETTSGGDFVPTLGEDVFVETFQKGESDNSVVPQNPDQTSKEIKIHHSDSIEESNVKESEHSYEKTSIESNVKESKHPCKMTSVAGSVSIVVQEEYSEHIVPSSSSNEADPVICSDVSLYCAHEDTATQLNKDPHADHHRVFQWTSTSVQHELKSHDDHGTVPRPSELTPLARLVPSYRSLRVGLSKKQKVAHLHKQGNRKM</sequence>